<feature type="transmembrane region" description="Helical" evidence="7">
    <location>
        <begin position="154"/>
        <end position="175"/>
    </location>
</feature>
<evidence type="ECO:0000256" key="4">
    <source>
        <dbReference type="ARBA" id="ARBA00022840"/>
    </source>
</evidence>
<evidence type="ECO:0000256" key="3">
    <source>
        <dbReference type="ARBA" id="ARBA00022741"/>
    </source>
</evidence>
<dbReference type="GO" id="GO:0034040">
    <property type="term" value="F:ATPase-coupled lipid transmembrane transporter activity"/>
    <property type="evidence" value="ECO:0007669"/>
    <property type="project" value="TreeGrafter"/>
</dbReference>
<keyword evidence="11" id="KW-1185">Reference proteome</keyword>
<dbReference type="eggNOG" id="COG4987">
    <property type="taxonomic scope" value="Bacteria"/>
</dbReference>
<dbReference type="Pfam" id="PF00664">
    <property type="entry name" value="ABC_membrane"/>
    <property type="match status" value="1"/>
</dbReference>
<dbReference type="CDD" id="cd03228">
    <property type="entry name" value="ABCC_MRP_Like"/>
    <property type="match status" value="1"/>
</dbReference>
<keyword evidence="6 7" id="KW-0472">Membrane</keyword>
<dbReference type="InterPro" id="IPR017871">
    <property type="entry name" value="ABC_transporter-like_CS"/>
</dbReference>
<dbReference type="GO" id="GO:0005886">
    <property type="term" value="C:plasma membrane"/>
    <property type="evidence" value="ECO:0007669"/>
    <property type="project" value="UniProtKB-SubCell"/>
</dbReference>
<feature type="domain" description="ABC transporter" evidence="8">
    <location>
        <begin position="327"/>
        <end position="552"/>
    </location>
</feature>
<dbReference type="OrthoDB" id="9802264at2"/>
<feature type="transmembrane region" description="Helical" evidence="7">
    <location>
        <begin position="266"/>
        <end position="287"/>
    </location>
</feature>
<evidence type="ECO:0000259" key="9">
    <source>
        <dbReference type="PROSITE" id="PS50929"/>
    </source>
</evidence>
<proteinExistence type="predicted"/>
<feature type="transmembrane region" description="Helical" evidence="7">
    <location>
        <begin position="126"/>
        <end position="148"/>
    </location>
</feature>
<protein>
    <recommendedName>
        <fullName evidence="12">ABC transporter ATP-binding protein</fullName>
    </recommendedName>
</protein>
<dbReference type="STRING" id="1220589.CD32_08895"/>
<dbReference type="InterPro" id="IPR011527">
    <property type="entry name" value="ABC1_TM_dom"/>
</dbReference>
<dbReference type="CDD" id="cd18585">
    <property type="entry name" value="ABC_6TM_CydC"/>
    <property type="match status" value="1"/>
</dbReference>
<evidence type="ECO:0000256" key="1">
    <source>
        <dbReference type="ARBA" id="ARBA00004651"/>
    </source>
</evidence>
<sequence>MQILLHMIWREKRDVILSMTAGFLSGLTAVALFAQSGFLISKAALMPPFYIILILTAFLKLFGVVKSTSKYAERYISHRVTFRLLSDIRMRFFTKLEPHANTLFSTYRSGDLLKRITSDVEVLQNFFLRVVYPPLITLLVFIVTILFTLFFSGWLAFVLLLGFLLTTLVIPAALVHKEKAPALTKQQLTTELTEFLYGFRDLQLHHQVQKKQQAINSISTAYTEERRQEENEKQLAHTWNQAIALFTSLFVVLLGAYFVTNDSLDGLYLAMLILISLTVFEIAIPMANVPSYLYEARTAMNRLEEITEVAKEREEKLQMAAHYSFTCRHVSFFYPGMDRPALEDVSFDLHPAEKIAIIGPSGSGKSTLFQLLIKALQPSAGSILINGQDLAEVQEESLWQKMSIQLQHNHFFSGTIRDNLQIAKQDAADSELAQILAKVQIPKSLDDVVYEKGENLSGGEKQRLAFARVLLRDGPLWLLDEPFTSIDERTAAKLHTQLLAAEERTVIVITHKLQGLESFDRILVMQDGRLQENGTFEELMARKGLFYQMKQQQK</sequence>
<dbReference type="Pfam" id="PF00005">
    <property type="entry name" value="ABC_tran"/>
    <property type="match status" value="1"/>
</dbReference>
<dbReference type="InterPro" id="IPR027417">
    <property type="entry name" value="P-loop_NTPase"/>
</dbReference>
<dbReference type="GO" id="GO:0034775">
    <property type="term" value="P:glutathione transmembrane transport"/>
    <property type="evidence" value="ECO:0007669"/>
    <property type="project" value="InterPro"/>
</dbReference>
<dbReference type="GO" id="GO:0140359">
    <property type="term" value="F:ABC-type transporter activity"/>
    <property type="evidence" value="ECO:0007669"/>
    <property type="project" value="InterPro"/>
</dbReference>
<keyword evidence="3" id="KW-0547">Nucleotide-binding</keyword>
<dbReference type="SUPFAM" id="SSF52540">
    <property type="entry name" value="P-loop containing nucleoside triphosphate hydrolases"/>
    <property type="match status" value="1"/>
</dbReference>
<dbReference type="GO" id="GO:0016887">
    <property type="term" value="F:ATP hydrolysis activity"/>
    <property type="evidence" value="ECO:0007669"/>
    <property type="project" value="InterPro"/>
</dbReference>
<evidence type="ECO:0000256" key="2">
    <source>
        <dbReference type="ARBA" id="ARBA00022692"/>
    </source>
</evidence>
<dbReference type="PROSITE" id="PS50893">
    <property type="entry name" value="ABC_TRANSPORTER_2"/>
    <property type="match status" value="1"/>
</dbReference>
<evidence type="ECO:0000313" key="10">
    <source>
        <dbReference type="EMBL" id="KGR85347.1"/>
    </source>
</evidence>
<keyword evidence="2 7" id="KW-0812">Transmembrane</keyword>
<dbReference type="Gene3D" id="3.40.50.300">
    <property type="entry name" value="P-loop containing nucleotide triphosphate hydrolases"/>
    <property type="match status" value="1"/>
</dbReference>
<dbReference type="PANTHER" id="PTHR24221">
    <property type="entry name" value="ATP-BINDING CASSETTE SUB-FAMILY B"/>
    <property type="match status" value="1"/>
</dbReference>
<dbReference type="InterPro" id="IPR036640">
    <property type="entry name" value="ABC1_TM_sf"/>
</dbReference>
<dbReference type="PROSITE" id="PS50929">
    <property type="entry name" value="ABC_TM1F"/>
    <property type="match status" value="1"/>
</dbReference>
<dbReference type="InterPro" id="IPR003593">
    <property type="entry name" value="AAA+_ATPase"/>
</dbReference>
<dbReference type="SUPFAM" id="SSF90123">
    <property type="entry name" value="ABC transporter transmembrane region"/>
    <property type="match status" value="1"/>
</dbReference>
<dbReference type="InterPro" id="IPR003439">
    <property type="entry name" value="ABC_transporter-like_ATP-bd"/>
</dbReference>
<dbReference type="RefSeq" id="WP_036153652.1">
    <property type="nucleotide sequence ID" value="NZ_AVCX01000007.1"/>
</dbReference>
<dbReference type="InterPro" id="IPR014223">
    <property type="entry name" value="ABC_CydC/D"/>
</dbReference>
<reference evidence="10 11" key="1">
    <citation type="submission" date="2014-02" db="EMBL/GenBank/DDBJ databases">
        <title>Draft genome sequence of Lysinibacillus odysseyi NBRC 100172.</title>
        <authorList>
            <person name="Zhang F."/>
            <person name="Wang G."/>
            <person name="Zhang L."/>
        </authorList>
    </citation>
    <scope>NUCLEOTIDE SEQUENCE [LARGE SCALE GENOMIC DNA]</scope>
    <source>
        <strain evidence="10 11">NBRC 100172</strain>
    </source>
</reference>
<dbReference type="InterPro" id="IPR039421">
    <property type="entry name" value="Type_1_exporter"/>
</dbReference>
<dbReference type="EMBL" id="JPVP01000054">
    <property type="protein sequence ID" value="KGR85347.1"/>
    <property type="molecule type" value="Genomic_DNA"/>
</dbReference>
<keyword evidence="5 7" id="KW-1133">Transmembrane helix</keyword>
<comment type="subcellular location">
    <subcellularLocation>
        <location evidence="1">Cell membrane</location>
        <topology evidence="1">Multi-pass membrane protein</topology>
    </subcellularLocation>
</comment>
<accession>A0A0A3JEA0</accession>
<dbReference type="Gene3D" id="1.20.1560.10">
    <property type="entry name" value="ABC transporter type 1, transmembrane domain"/>
    <property type="match status" value="1"/>
</dbReference>
<dbReference type="AlphaFoldDB" id="A0A0A3JEA0"/>
<feature type="transmembrane region" description="Helical" evidence="7">
    <location>
        <begin position="21"/>
        <end position="41"/>
    </location>
</feature>
<evidence type="ECO:0000313" key="11">
    <source>
        <dbReference type="Proteomes" id="UP000030437"/>
    </source>
</evidence>
<dbReference type="PANTHER" id="PTHR24221:SF653">
    <property type="entry name" value="TRANSPORT ATP-BINDING PROTEIN CYDC"/>
    <property type="match status" value="1"/>
</dbReference>
<gene>
    <name evidence="10" type="ORF">CD32_08895</name>
</gene>
<evidence type="ECO:0000256" key="5">
    <source>
        <dbReference type="ARBA" id="ARBA00022989"/>
    </source>
</evidence>
<dbReference type="GO" id="GO:0005524">
    <property type="term" value="F:ATP binding"/>
    <property type="evidence" value="ECO:0007669"/>
    <property type="project" value="UniProtKB-KW"/>
</dbReference>
<dbReference type="Proteomes" id="UP000030437">
    <property type="component" value="Unassembled WGS sequence"/>
</dbReference>
<evidence type="ECO:0000259" key="8">
    <source>
        <dbReference type="PROSITE" id="PS50893"/>
    </source>
</evidence>
<evidence type="ECO:0000256" key="7">
    <source>
        <dbReference type="SAM" id="Phobius"/>
    </source>
</evidence>
<name>A0A0A3JEA0_9BACI</name>
<feature type="transmembrane region" description="Helical" evidence="7">
    <location>
        <begin position="47"/>
        <end position="65"/>
    </location>
</feature>
<dbReference type="GO" id="GO:0045454">
    <property type="term" value="P:cell redox homeostasis"/>
    <property type="evidence" value="ECO:0007669"/>
    <property type="project" value="InterPro"/>
</dbReference>
<comment type="caution">
    <text evidence="10">The sequence shown here is derived from an EMBL/GenBank/DDBJ whole genome shotgun (WGS) entry which is preliminary data.</text>
</comment>
<dbReference type="PROSITE" id="PS00211">
    <property type="entry name" value="ABC_TRANSPORTER_1"/>
    <property type="match status" value="1"/>
</dbReference>
<evidence type="ECO:0008006" key="12">
    <source>
        <dbReference type="Google" id="ProtNLM"/>
    </source>
</evidence>
<dbReference type="NCBIfam" id="TIGR02868">
    <property type="entry name" value="CydC"/>
    <property type="match status" value="1"/>
</dbReference>
<dbReference type="SMART" id="SM00382">
    <property type="entry name" value="AAA"/>
    <property type="match status" value="1"/>
</dbReference>
<feature type="transmembrane region" description="Helical" evidence="7">
    <location>
        <begin position="242"/>
        <end position="260"/>
    </location>
</feature>
<feature type="domain" description="ABC transmembrane type-1" evidence="9">
    <location>
        <begin position="16"/>
        <end position="298"/>
    </location>
</feature>
<keyword evidence="4" id="KW-0067">ATP-binding</keyword>
<organism evidence="10 11">
    <name type="scientific">Lysinibacillus odysseyi 34hs-1 = NBRC 100172</name>
    <dbReference type="NCBI Taxonomy" id="1220589"/>
    <lineage>
        <taxon>Bacteria</taxon>
        <taxon>Bacillati</taxon>
        <taxon>Bacillota</taxon>
        <taxon>Bacilli</taxon>
        <taxon>Bacillales</taxon>
        <taxon>Bacillaceae</taxon>
        <taxon>Lysinibacillus</taxon>
    </lineage>
</organism>
<evidence type="ECO:0000256" key="6">
    <source>
        <dbReference type="ARBA" id="ARBA00023136"/>
    </source>
</evidence>